<evidence type="ECO:0000313" key="2">
    <source>
        <dbReference type="Proteomes" id="UP000824469"/>
    </source>
</evidence>
<dbReference type="EMBL" id="JAHRHJ020000003">
    <property type="protein sequence ID" value="KAH9323371.1"/>
    <property type="molecule type" value="Genomic_DNA"/>
</dbReference>
<sequence>VLELENAKLSANTSNTQYMHEQKKSCQILLNGEIRVGDSNEINKRKSKIEFDIQESNEQDLSMLNMEDNDHVIIQDSSREDTVVSHSSTLHRVEFGETASSVKSIMQGGHEIYPESAVGQANSENRPLAKLDAVFGKTEVDNCLVDESSGFHEISGIQDDHNRKKRKENKKTADFLQGVSHCRRRYVALKIMYFGQ</sequence>
<name>A0AA38GHT4_TAXCH</name>
<evidence type="ECO:0000313" key="1">
    <source>
        <dbReference type="EMBL" id="KAH9323371.1"/>
    </source>
</evidence>
<organism evidence="1 2">
    <name type="scientific">Taxus chinensis</name>
    <name type="common">Chinese yew</name>
    <name type="synonym">Taxus wallichiana var. chinensis</name>
    <dbReference type="NCBI Taxonomy" id="29808"/>
    <lineage>
        <taxon>Eukaryota</taxon>
        <taxon>Viridiplantae</taxon>
        <taxon>Streptophyta</taxon>
        <taxon>Embryophyta</taxon>
        <taxon>Tracheophyta</taxon>
        <taxon>Spermatophyta</taxon>
        <taxon>Pinopsida</taxon>
        <taxon>Pinidae</taxon>
        <taxon>Conifers II</taxon>
        <taxon>Cupressales</taxon>
        <taxon>Taxaceae</taxon>
        <taxon>Taxus</taxon>
    </lineage>
</organism>
<dbReference type="Proteomes" id="UP000824469">
    <property type="component" value="Unassembled WGS sequence"/>
</dbReference>
<protein>
    <submittedName>
        <fullName evidence="1">Uncharacterized protein</fullName>
    </submittedName>
</protein>
<gene>
    <name evidence="1" type="ORF">KI387_018010</name>
</gene>
<comment type="caution">
    <text evidence="1">The sequence shown here is derived from an EMBL/GenBank/DDBJ whole genome shotgun (WGS) entry which is preliminary data.</text>
</comment>
<feature type="non-terminal residue" evidence="1">
    <location>
        <position position="1"/>
    </location>
</feature>
<reference evidence="1 2" key="1">
    <citation type="journal article" date="2021" name="Nat. Plants">
        <title>The Taxus genome provides insights into paclitaxel biosynthesis.</title>
        <authorList>
            <person name="Xiong X."/>
            <person name="Gou J."/>
            <person name="Liao Q."/>
            <person name="Li Y."/>
            <person name="Zhou Q."/>
            <person name="Bi G."/>
            <person name="Li C."/>
            <person name="Du R."/>
            <person name="Wang X."/>
            <person name="Sun T."/>
            <person name="Guo L."/>
            <person name="Liang H."/>
            <person name="Lu P."/>
            <person name="Wu Y."/>
            <person name="Zhang Z."/>
            <person name="Ro D.K."/>
            <person name="Shang Y."/>
            <person name="Huang S."/>
            <person name="Yan J."/>
        </authorList>
    </citation>
    <scope>NUCLEOTIDE SEQUENCE [LARGE SCALE GENOMIC DNA]</scope>
    <source>
        <strain evidence="1">Ta-2019</strain>
    </source>
</reference>
<accession>A0AA38GHT4</accession>
<dbReference type="OMA" id="GHEIYPE"/>
<proteinExistence type="predicted"/>
<feature type="non-terminal residue" evidence="1">
    <location>
        <position position="196"/>
    </location>
</feature>
<keyword evidence="2" id="KW-1185">Reference proteome</keyword>
<dbReference type="AlphaFoldDB" id="A0AA38GHT4"/>